<evidence type="ECO:0000256" key="4">
    <source>
        <dbReference type="ARBA" id="ARBA00022679"/>
    </source>
</evidence>
<dbReference type="EC" id="2.1.1.37" evidence="2"/>
<feature type="compositionally biased region" description="Basic and acidic residues" evidence="8">
    <location>
        <begin position="956"/>
        <end position="970"/>
    </location>
</feature>
<dbReference type="PANTHER" id="PTHR10629:SF54">
    <property type="entry name" value="DNA METHYLTRANSFERASE DIM-2"/>
    <property type="match status" value="1"/>
</dbReference>
<dbReference type="Proteomes" id="UP001456524">
    <property type="component" value="Unassembled WGS sequence"/>
</dbReference>
<evidence type="ECO:0000256" key="8">
    <source>
        <dbReference type="SAM" id="MobiDB-lite"/>
    </source>
</evidence>
<evidence type="ECO:0000256" key="3">
    <source>
        <dbReference type="ARBA" id="ARBA00022603"/>
    </source>
</evidence>
<evidence type="ECO:0000256" key="2">
    <source>
        <dbReference type="ARBA" id="ARBA00011975"/>
    </source>
</evidence>
<feature type="region of interest" description="Disordered" evidence="8">
    <location>
        <begin position="864"/>
        <end position="990"/>
    </location>
</feature>
<feature type="domain" description="BAH" evidence="9">
    <location>
        <begin position="411"/>
        <end position="529"/>
    </location>
</feature>
<dbReference type="EMBL" id="JBBWUH010000013">
    <property type="protein sequence ID" value="KAK8153133.1"/>
    <property type="molecule type" value="Genomic_DNA"/>
</dbReference>
<proteinExistence type="predicted"/>
<dbReference type="InterPro" id="IPR029063">
    <property type="entry name" value="SAM-dependent_MTases_sf"/>
</dbReference>
<keyword evidence="5" id="KW-0949">S-adenosyl-L-methionine</keyword>
<dbReference type="InterPro" id="IPR043151">
    <property type="entry name" value="BAH_sf"/>
</dbReference>
<feature type="compositionally biased region" description="Basic and acidic residues" evidence="8">
    <location>
        <begin position="882"/>
        <end position="892"/>
    </location>
</feature>
<evidence type="ECO:0000313" key="10">
    <source>
        <dbReference type="EMBL" id="KAK8153133.1"/>
    </source>
</evidence>
<dbReference type="SUPFAM" id="SSF53335">
    <property type="entry name" value="S-adenosyl-L-methionine-dependent methyltransferases"/>
    <property type="match status" value="1"/>
</dbReference>
<keyword evidence="6" id="KW-0238">DNA-binding</keyword>
<comment type="caution">
    <text evidence="10">The sequence shown here is derived from an EMBL/GenBank/DDBJ whole genome shotgun (WGS) entry which is preliminary data.</text>
</comment>
<feature type="region of interest" description="Disordered" evidence="8">
    <location>
        <begin position="806"/>
        <end position="827"/>
    </location>
</feature>
<dbReference type="Pfam" id="PF25423">
    <property type="entry name" value="DUF7893"/>
    <property type="match status" value="1"/>
</dbReference>
<evidence type="ECO:0000313" key="11">
    <source>
        <dbReference type="Proteomes" id="UP001456524"/>
    </source>
</evidence>
<accession>A0ABR1XG10</accession>
<evidence type="ECO:0000256" key="1">
    <source>
        <dbReference type="ARBA" id="ARBA00004123"/>
    </source>
</evidence>
<name>A0ABR1XG10_9PEZI</name>
<comment type="subcellular location">
    <subcellularLocation>
        <location evidence="1">Nucleus</location>
    </subcellularLocation>
</comment>
<keyword evidence="4" id="KW-0808">Transferase</keyword>
<feature type="compositionally biased region" description="Polar residues" evidence="8">
    <location>
        <begin position="864"/>
        <end position="879"/>
    </location>
</feature>
<dbReference type="Pfam" id="PF00145">
    <property type="entry name" value="DNA_methylase"/>
    <property type="match status" value="1"/>
</dbReference>
<keyword evidence="7" id="KW-0539">Nucleus</keyword>
<evidence type="ECO:0000256" key="5">
    <source>
        <dbReference type="ARBA" id="ARBA00022691"/>
    </source>
</evidence>
<sequence length="990" mass="111720">MPAKLTEEDVYDAWNNDLAVRNWPELNTQSSNDGSGMVDKAPLLQAAASAVAVSATLPFSRSGCSTPSSIAAPQKGSGYATPNQLHWEIRHPPLVFPASQYEGWEPHMSPNLETELLKDLVQEECDEEFQMVPVSNFRIYRRNKAPRNPSEMEPLHVLKKWGNSSLDSLLFDAVISTGQGKKCVQGVPFETVAIDAYNPDLSSAALHVSIQSLSASSDEKFERVWYHLKGPPAPEYRLYHEAFLWVADLTKHAVDFMSGLERVRLSHFQRDFYDWIIERHGQHDSGPFHARLAQHPSKDFRKAVAEHEEFIFKECFSVNDTLCKEPLWKELNHFQDQKGITPPEKESQAVVTEYVYKNFSHMPFQHFLKPKSTAAALKPHATRRRKLMRFLDAAEAQATAALNVPGKTRDTKIRKGDCIAMLRDEGTRWKDKASMWYAYVQDIDRDGRHLDLLWLYEPSMTPLCTGKYPYSNELFLSDHSDSISAGDVACKITVKFTLAVPGSRGRPKDFNFFVRQKYDTRKECFLTLEEDDFRCIPHRQQSPVEEIRQKNILGDVILVHPARPKKHKGEEKSEDPAKQQSNLNLLEPVVLEKFIDEQTISVRRLLRRKRDLHDVKARPNELVWTDQIFAISGTAVSDSQTRCHVRWYKEEQIHRTVQVERTRIRQLISHIPVDPPESSIMKAILADEKNKTDRVPETLKEWYMSNCSKFRGKKDSKSYSRVDGNGLTSTITTSTNQSCGKAGQVLHWRQHRVLTILEARRAQGFPDHEVVVGRPSDQWKIVGNSVARTMALALGMTLREAWLSSPEHPEIPTTCTPTPTSLPDPPPIRQQTVASTLSIKRSSTSRETRTTCYTQDTIEVSQKTTTHTVMSVPSNSSTEPAVKLEEDARKPGVEIIDLGSDTEEEPSTTETQSTTSLGSKPSGSKEVSIIQLSDDTTDSECSAAPKRNSGSSSGELSHDATAKRPKKEPAEEPTIIDLADLIDESSDDLE</sequence>
<evidence type="ECO:0000256" key="7">
    <source>
        <dbReference type="ARBA" id="ARBA00023242"/>
    </source>
</evidence>
<feature type="compositionally biased region" description="Acidic residues" evidence="8">
    <location>
        <begin position="980"/>
        <end position="990"/>
    </location>
</feature>
<gene>
    <name evidence="10" type="ORF">IWX90DRAFT_490533</name>
</gene>
<evidence type="ECO:0000259" key="9">
    <source>
        <dbReference type="PROSITE" id="PS51038"/>
    </source>
</evidence>
<keyword evidence="3" id="KW-0489">Methyltransferase</keyword>
<keyword evidence="11" id="KW-1185">Reference proteome</keyword>
<dbReference type="PANTHER" id="PTHR10629">
    <property type="entry name" value="CYTOSINE-SPECIFIC METHYLTRANSFERASE"/>
    <property type="match status" value="1"/>
</dbReference>
<dbReference type="SMART" id="SM00439">
    <property type="entry name" value="BAH"/>
    <property type="match status" value="1"/>
</dbReference>
<dbReference type="PROSITE" id="PS51038">
    <property type="entry name" value="BAH"/>
    <property type="match status" value="1"/>
</dbReference>
<reference evidence="10 11" key="1">
    <citation type="journal article" date="2022" name="G3 (Bethesda)">
        <title>Enemy or ally: a genomic approach to elucidate the lifestyle of Phyllosticta citrichinaensis.</title>
        <authorList>
            <person name="Buijs V.A."/>
            <person name="Groenewald J.Z."/>
            <person name="Haridas S."/>
            <person name="LaButti K.M."/>
            <person name="Lipzen A."/>
            <person name="Martin F.M."/>
            <person name="Barry K."/>
            <person name="Grigoriev I.V."/>
            <person name="Crous P.W."/>
            <person name="Seidl M.F."/>
        </authorList>
    </citation>
    <scope>NUCLEOTIDE SEQUENCE [LARGE SCALE GENOMIC DNA]</scope>
    <source>
        <strain evidence="10 11">CBS 129764</strain>
    </source>
</reference>
<dbReference type="InterPro" id="IPR001525">
    <property type="entry name" value="C5_MeTfrase"/>
</dbReference>
<dbReference type="InterPro" id="IPR050390">
    <property type="entry name" value="C5-Methyltransferase"/>
</dbReference>
<organism evidence="10 11">
    <name type="scientific">Phyllosticta citrichinensis</name>
    <dbReference type="NCBI Taxonomy" id="1130410"/>
    <lineage>
        <taxon>Eukaryota</taxon>
        <taxon>Fungi</taxon>
        <taxon>Dikarya</taxon>
        <taxon>Ascomycota</taxon>
        <taxon>Pezizomycotina</taxon>
        <taxon>Dothideomycetes</taxon>
        <taxon>Dothideomycetes incertae sedis</taxon>
        <taxon>Botryosphaeriales</taxon>
        <taxon>Phyllostictaceae</taxon>
        <taxon>Phyllosticta</taxon>
    </lineage>
</organism>
<dbReference type="Gene3D" id="2.30.30.490">
    <property type="match status" value="1"/>
</dbReference>
<dbReference type="InterPro" id="IPR001025">
    <property type="entry name" value="BAH_dom"/>
</dbReference>
<dbReference type="Gene3D" id="3.90.120.10">
    <property type="entry name" value="DNA Methylase, subunit A, domain 2"/>
    <property type="match status" value="1"/>
</dbReference>
<protein>
    <recommendedName>
        <fullName evidence="2">DNA (cytosine-5-)-methyltransferase</fullName>
        <ecNumber evidence="2">2.1.1.37</ecNumber>
    </recommendedName>
</protein>
<evidence type="ECO:0000256" key="6">
    <source>
        <dbReference type="ARBA" id="ARBA00023125"/>
    </source>
</evidence>
<dbReference type="InterPro" id="IPR057215">
    <property type="entry name" value="DUF7893"/>
</dbReference>